<evidence type="ECO:0000313" key="10">
    <source>
        <dbReference type="EMBL" id="AAK81235.1"/>
    </source>
</evidence>
<dbReference type="RefSeq" id="WP_010966575.1">
    <property type="nucleotide sequence ID" value="NC_003030.1"/>
</dbReference>
<accession>Q97E17</accession>
<evidence type="ECO:0000256" key="4">
    <source>
        <dbReference type="ARBA" id="ARBA00022729"/>
    </source>
</evidence>
<dbReference type="NCBIfam" id="TIGR02887">
    <property type="entry name" value="spore_ger_x_C"/>
    <property type="match status" value="1"/>
</dbReference>
<evidence type="ECO:0000256" key="1">
    <source>
        <dbReference type="ARBA" id="ARBA00004635"/>
    </source>
</evidence>
<evidence type="ECO:0000256" key="2">
    <source>
        <dbReference type="ARBA" id="ARBA00007886"/>
    </source>
</evidence>
<dbReference type="Proteomes" id="UP000000814">
    <property type="component" value="Chromosome"/>
</dbReference>
<dbReference type="SMR" id="Q97E17"/>
<dbReference type="eggNOG" id="ENOG502Z9N7">
    <property type="taxonomic scope" value="Bacteria"/>
</dbReference>
<dbReference type="Pfam" id="PF25198">
    <property type="entry name" value="Spore_GerAC_N"/>
    <property type="match status" value="1"/>
</dbReference>
<dbReference type="PIR" id="H97305">
    <property type="entry name" value="H97305"/>
</dbReference>
<proteinExistence type="inferred from homology"/>
<keyword evidence="4" id="KW-0732">Signal</keyword>
<evidence type="ECO:0000313" key="11">
    <source>
        <dbReference type="Proteomes" id="UP000000814"/>
    </source>
</evidence>
<evidence type="ECO:0000256" key="3">
    <source>
        <dbReference type="ARBA" id="ARBA00022544"/>
    </source>
</evidence>
<dbReference type="InterPro" id="IPR057336">
    <property type="entry name" value="GerAC_N"/>
</dbReference>
<keyword evidence="3" id="KW-0309">Germination</keyword>
<dbReference type="PROSITE" id="PS51257">
    <property type="entry name" value="PROKAR_LIPOPROTEIN"/>
    <property type="match status" value="1"/>
</dbReference>
<organism evidence="10 11">
    <name type="scientific">Clostridium acetobutylicum (strain ATCC 824 / DSM 792 / JCM 1419 / IAM 19013 / LMG 5710 / NBRC 13948 / NRRL B-527 / VKM B-1787 / 2291 / W)</name>
    <dbReference type="NCBI Taxonomy" id="272562"/>
    <lineage>
        <taxon>Bacteria</taxon>
        <taxon>Bacillati</taxon>
        <taxon>Bacillota</taxon>
        <taxon>Clostridia</taxon>
        <taxon>Eubacteriales</taxon>
        <taxon>Clostridiaceae</taxon>
        <taxon>Clostridium</taxon>
    </lineage>
</organism>
<evidence type="ECO:0000256" key="7">
    <source>
        <dbReference type="ARBA" id="ARBA00023288"/>
    </source>
</evidence>
<evidence type="ECO:0000259" key="8">
    <source>
        <dbReference type="Pfam" id="PF05504"/>
    </source>
</evidence>
<dbReference type="KEGG" id="cac:CA_C3302"/>
<dbReference type="Pfam" id="PF05504">
    <property type="entry name" value="Spore_GerAC"/>
    <property type="match status" value="1"/>
</dbReference>
<comment type="similarity">
    <text evidence="2">Belongs to the GerABKC lipoprotein family.</text>
</comment>
<reference evidence="10 11" key="1">
    <citation type="journal article" date="2001" name="J. Bacteriol.">
        <title>Genome sequence and comparative analysis of the solvent-producing bacterium Clostridium acetobutylicum.</title>
        <authorList>
            <person name="Nolling J."/>
            <person name="Breton G."/>
            <person name="Omelchenko M.V."/>
            <person name="Makarova K.S."/>
            <person name="Zeng Q."/>
            <person name="Gibson R."/>
            <person name="Lee H.M."/>
            <person name="Dubois J."/>
            <person name="Qiu D."/>
            <person name="Hitti J."/>
            <person name="Wolf Y.I."/>
            <person name="Tatusov R.L."/>
            <person name="Sabathe F."/>
            <person name="Doucette-Stamm L."/>
            <person name="Soucaille P."/>
            <person name="Daly M.J."/>
            <person name="Bennett G.N."/>
            <person name="Koonin E.V."/>
            <person name="Smith D.R."/>
        </authorList>
    </citation>
    <scope>NUCLEOTIDE SEQUENCE [LARGE SCALE GENOMIC DNA]</scope>
    <source>
        <strain evidence="11">ATCC 824 / DSM 792 / JCM 1419 / LMG 5710 / VKM B-1787</strain>
    </source>
</reference>
<dbReference type="STRING" id="272562.CA_C3302"/>
<evidence type="ECO:0000256" key="5">
    <source>
        <dbReference type="ARBA" id="ARBA00023136"/>
    </source>
</evidence>
<keyword evidence="5" id="KW-0472">Membrane</keyword>
<dbReference type="OrthoDB" id="9816067at2"/>
<dbReference type="PANTHER" id="PTHR35789:SF1">
    <property type="entry name" value="SPORE GERMINATION PROTEIN B3"/>
    <property type="match status" value="1"/>
</dbReference>
<dbReference type="InterPro" id="IPR038501">
    <property type="entry name" value="Spore_GerAC_C_sf"/>
</dbReference>
<dbReference type="EMBL" id="AE001437">
    <property type="protein sequence ID" value="AAK81235.1"/>
    <property type="molecule type" value="Genomic_DNA"/>
</dbReference>
<sequence length="383" mass="42715">MRKLISIFLILCTFLLCGCSDVKHELNRLSLVLCSGIDLSEDGRYIYTVEILNVGASSPQSSGKQGASPSINVFSSEGHTITEAFNNASVLSGEPLFFAHSRMVVVGERLAKYGLSDMMDKLFRHYTIRPDGLIFVTKGNARDIVSTYTPDQPLPAEKLRTMSMLQEMTGYSISYSRLDLVKALTSKSHAGAIGLISLRPDQKFSNRFNMYGAGVFKKDKLVGYLDTYETRGLQWVTGHISSGSILVPLPDGKRIVFDIIDSKSKIKTKVNGNKLTMEINVAEESLISETNDKTNVMKHYKEMNKLAKLESEAIKKEVSSALAASQDRLKTDIFGFGSEIYRDNPKYWKTVENNWDNIFPNVNVKINVKCIVRRPGLTSQPII</sequence>
<dbReference type="PANTHER" id="PTHR35789">
    <property type="entry name" value="SPORE GERMINATION PROTEIN B3"/>
    <property type="match status" value="1"/>
</dbReference>
<dbReference type="Gene3D" id="3.30.300.210">
    <property type="entry name" value="Nutrient germinant receptor protein C, domain 3"/>
    <property type="match status" value="1"/>
</dbReference>
<name>Q97E17_CLOAB</name>
<feature type="domain" description="Spore germination protein N-terminal" evidence="9">
    <location>
        <begin position="23"/>
        <end position="196"/>
    </location>
</feature>
<dbReference type="GO" id="GO:0016020">
    <property type="term" value="C:membrane"/>
    <property type="evidence" value="ECO:0007669"/>
    <property type="project" value="UniProtKB-SubCell"/>
</dbReference>
<keyword evidence="7" id="KW-0449">Lipoprotein</keyword>
<keyword evidence="6" id="KW-0564">Palmitate</keyword>
<comment type="subcellular location">
    <subcellularLocation>
        <location evidence="1">Membrane</location>
        <topology evidence="1">Lipid-anchor</topology>
    </subcellularLocation>
</comment>
<dbReference type="PATRIC" id="fig|272562.8.peg.3480"/>
<dbReference type="GeneID" id="44999796"/>
<evidence type="ECO:0000256" key="6">
    <source>
        <dbReference type="ARBA" id="ARBA00023139"/>
    </source>
</evidence>
<dbReference type="HOGENOM" id="CLU_051140_0_0_9"/>
<dbReference type="InterPro" id="IPR008844">
    <property type="entry name" value="Spore_GerAC-like"/>
</dbReference>
<protein>
    <submittedName>
        <fullName evidence="10">Spore germination protein GerKC, membrane protein</fullName>
    </submittedName>
</protein>
<feature type="domain" description="Spore germination GerAC-like C-terminal" evidence="8">
    <location>
        <begin position="212"/>
        <end position="376"/>
    </location>
</feature>
<evidence type="ECO:0000259" key="9">
    <source>
        <dbReference type="Pfam" id="PF25198"/>
    </source>
</evidence>
<dbReference type="GO" id="GO:0009847">
    <property type="term" value="P:spore germination"/>
    <property type="evidence" value="ECO:0007669"/>
    <property type="project" value="InterPro"/>
</dbReference>
<dbReference type="AlphaFoldDB" id="Q97E17"/>
<dbReference type="InterPro" id="IPR046953">
    <property type="entry name" value="Spore_GerAC-like_C"/>
</dbReference>
<keyword evidence="11" id="KW-1185">Reference proteome</keyword>
<gene>
    <name evidence="10" type="primary">gerKC</name>
    <name evidence="10" type="ordered locus">CA_C3302</name>
</gene>